<organism evidence="2 3">
    <name type="scientific">Enterococcus faecium</name>
    <name type="common">Streptococcus faecium</name>
    <dbReference type="NCBI Taxonomy" id="1352"/>
    <lineage>
        <taxon>Bacteria</taxon>
        <taxon>Bacillati</taxon>
        <taxon>Bacillota</taxon>
        <taxon>Bacilli</taxon>
        <taxon>Lactobacillales</taxon>
        <taxon>Enterococcaceae</taxon>
        <taxon>Enterococcus</taxon>
    </lineage>
</organism>
<dbReference type="EMBL" id="LEQJ01000018">
    <property type="protein sequence ID" value="RBS27469.1"/>
    <property type="molecule type" value="Genomic_DNA"/>
</dbReference>
<keyword evidence="1" id="KW-1133">Transmembrane helix</keyword>
<protein>
    <submittedName>
        <fullName evidence="2">Uncharacterized protein</fullName>
    </submittedName>
</protein>
<feature type="transmembrane region" description="Helical" evidence="1">
    <location>
        <begin position="40"/>
        <end position="62"/>
    </location>
</feature>
<evidence type="ECO:0000313" key="2">
    <source>
        <dbReference type="EMBL" id="RBS27469.1"/>
    </source>
</evidence>
<reference evidence="2 3" key="1">
    <citation type="submission" date="2015-06" db="EMBL/GenBank/DDBJ databases">
        <title>The Genome Sequence of Enterococcus faecium 131EA1.</title>
        <authorList>
            <consortium name="The Broad Institute Genomics Platform"/>
            <consortium name="The Broad Institute Genome Sequencing Center for Infectious Disease"/>
            <person name="Earl A.M."/>
            <person name="Van Tyne D."/>
            <person name="Lebreton F."/>
            <person name="Saavedra J.T."/>
            <person name="Gilmore M.S."/>
            <person name="Manson Mcguire A."/>
            <person name="Clock S."/>
            <person name="Crupain M."/>
            <person name="Rangan U."/>
            <person name="Young S."/>
            <person name="Abouelleil A."/>
            <person name="Cao P."/>
            <person name="Chapman S.B."/>
            <person name="Griggs A."/>
            <person name="Priest M."/>
            <person name="Shea T."/>
            <person name="Wortman J."/>
            <person name="Nusbaum C."/>
            <person name="Birren B."/>
        </authorList>
    </citation>
    <scope>NUCLEOTIDE SEQUENCE [LARGE SCALE GENOMIC DNA]</scope>
    <source>
        <strain evidence="2 3">131EA1</strain>
    </source>
</reference>
<evidence type="ECO:0000256" key="1">
    <source>
        <dbReference type="SAM" id="Phobius"/>
    </source>
</evidence>
<proteinExistence type="predicted"/>
<keyword evidence="1" id="KW-0472">Membrane</keyword>
<comment type="caution">
    <text evidence="2">The sequence shown here is derived from an EMBL/GenBank/DDBJ whole genome shotgun (WGS) entry which is preliminary data.</text>
</comment>
<dbReference type="AlphaFoldDB" id="A0A2S7R9R1"/>
<evidence type="ECO:0000313" key="3">
    <source>
        <dbReference type="Proteomes" id="UP000253144"/>
    </source>
</evidence>
<sequence length="68" mass="7837">MYIYPICTLIVGILALTINGYLFFNRTKFYVQQKITKKSLLISIMAILFSFAILILAAMLYVNIQNQL</sequence>
<dbReference type="Proteomes" id="UP000253144">
    <property type="component" value="Unassembled WGS sequence"/>
</dbReference>
<keyword evidence="1" id="KW-0812">Transmembrane</keyword>
<gene>
    <name evidence="2" type="ORF">EB12_02507</name>
</gene>
<feature type="transmembrane region" description="Helical" evidence="1">
    <location>
        <begin position="6"/>
        <end position="24"/>
    </location>
</feature>
<name>A0A2S7R9R1_ENTFC</name>
<accession>A0A2S7R9R1</accession>